<feature type="domain" description="ATPase BadF/BadG/BcrA/BcrD type" evidence="1">
    <location>
        <begin position="70"/>
        <end position="318"/>
    </location>
</feature>
<dbReference type="EMBL" id="RCUX01000007">
    <property type="protein sequence ID" value="RLP75296.1"/>
    <property type="molecule type" value="Genomic_DNA"/>
</dbReference>
<comment type="caution">
    <text evidence="2">The sequence shown here is derived from an EMBL/GenBank/DDBJ whole genome shotgun (WGS) entry which is preliminary data.</text>
</comment>
<reference evidence="2 3" key="1">
    <citation type="submission" date="2018-10" db="EMBL/GenBank/DDBJ databases">
        <authorList>
            <person name="Li J."/>
        </authorList>
    </citation>
    <scope>NUCLEOTIDE SEQUENCE [LARGE SCALE GENOMIC DNA]</scope>
    <source>
        <strain evidence="2 3">IF 016277</strain>
    </source>
</reference>
<protein>
    <recommendedName>
        <fullName evidence="1">ATPase BadF/BadG/BcrA/BcrD type domain-containing protein</fullName>
    </recommendedName>
</protein>
<proteinExistence type="predicted"/>
<dbReference type="InterPro" id="IPR052519">
    <property type="entry name" value="Euk-type_GlcNAc_Kinase"/>
</dbReference>
<accession>A0A3L7A4P0</accession>
<dbReference type="SUPFAM" id="SSF53067">
    <property type="entry name" value="Actin-like ATPase domain"/>
    <property type="match status" value="1"/>
</dbReference>
<dbReference type="AlphaFoldDB" id="A0A3L7A4P0"/>
<evidence type="ECO:0000313" key="2">
    <source>
        <dbReference type="EMBL" id="RLP75296.1"/>
    </source>
</evidence>
<gene>
    <name evidence="2" type="ORF">D9V32_10425</name>
</gene>
<name>A0A3L7A4P0_9MICO</name>
<dbReference type="Gene3D" id="3.30.420.40">
    <property type="match status" value="2"/>
</dbReference>
<dbReference type="Pfam" id="PF01869">
    <property type="entry name" value="BcrAD_BadFG"/>
    <property type="match status" value="1"/>
</dbReference>
<evidence type="ECO:0000259" key="1">
    <source>
        <dbReference type="Pfam" id="PF01869"/>
    </source>
</evidence>
<keyword evidence="3" id="KW-1185">Reference proteome</keyword>
<dbReference type="OrthoDB" id="8701357at2"/>
<dbReference type="PANTHER" id="PTHR43190">
    <property type="entry name" value="N-ACETYL-D-GLUCOSAMINE KINASE"/>
    <property type="match status" value="1"/>
</dbReference>
<evidence type="ECO:0000313" key="3">
    <source>
        <dbReference type="Proteomes" id="UP000272503"/>
    </source>
</evidence>
<organism evidence="2 3">
    <name type="scientific">Mycetocola tolaasinivorans</name>
    <dbReference type="NCBI Taxonomy" id="76635"/>
    <lineage>
        <taxon>Bacteria</taxon>
        <taxon>Bacillati</taxon>
        <taxon>Actinomycetota</taxon>
        <taxon>Actinomycetes</taxon>
        <taxon>Micrococcales</taxon>
        <taxon>Microbacteriaceae</taxon>
        <taxon>Mycetocola</taxon>
    </lineage>
</organism>
<dbReference type="Proteomes" id="UP000272503">
    <property type="component" value="Unassembled WGS sequence"/>
</dbReference>
<dbReference type="PANTHER" id="PTHR43190:SF3">
    <property type="entry name" value="N-ACETYL-D-GLUCOSAMINE KINASE"/>
    <property type="match status" value="1"/>
</dbReference>
<sequence>MWHRTPRRTTWRASVRMPRGSRWSSLMPSTAAIGSSLNLPRGCARPCHTWPPGPLPDRSRSMETSSILAIDAGATKTRARLILADGRVSEATVEGFPVVTAEGGAERAVSVLRLLAERLPLPERIGTVVLGANSVHVPHPAVEALVLDVLGAALSFERAIICSDMVTSYVGALGLSSGVVLAAGTGAIAMAVDADLRAHRVDGLGAFLGDHGSGFRIGHEALTAVYRDPTAESLRALRDAWIGIHGSLEAGAHAVYGGHSSVQVIASFARPVIELADSDPAARAFVRHAAEELRETIRLAADLAAPGAPVTVLGSLATPGNALHRDIVELLAPHTLAPALGDALDGAVTLARSSSPLFLEVSAWHQHP</sequence>
<dbReference type="InterPro" id="IPR002731">
    <property type="entry name" value="ATPase_BadF"/>
</dbReference>
<dbReference type="InterPro" id="IPR043129">
    <property type="entry name" value="ATPase_NBD"/>
</dbReference>